<name>A0A142BWC2_9BACT</name>
<dbReference type="AlphaFoldDB" id="A0A142BWC2"/>
<proteinExistence type="predicted"/>
<organism evidence="1">
    <name type="scientific">uncultured bacterium IN-11</name>
    <dbReference type="NCBI Taxonomy" id="1805589"/>
    <lineage>
        <taxon>Bacteria</taxon>
        <taxon>environmental samples</taxon>
    </lineage>
</organism>
<sequence>MALINIETYFACPLSNRASFEGIETKGIEQFFPSVSFPRNGMTFLTSNISNNVAHQYILNSAPDDVVHVPLRLKAELNSTVTTQRVDLSDKPNKGLSFAVHLSTLRMCADVMDLVNTIYDYPVDGKLYSGRFPREPLSPTSGARVIEAFMKIPELKHIKVLTYQLITQEVGEIQVSTVFDLSCITDFVDILTELPSNVDREVKIFRPSLTD</sequence>
<dbReference type="EMBL" id="KU736876">
    <property type="protein sequence ID" value="AMP42410.1"/>
    <property type="molecule type" value="Genomic_DNA"/>
</dbReference>
<accession>A0A142BWC2</accession>
<evidence type="ECO:0000313" key="1">
    <source>
        <dbReference type="EMBL" id="AMP42410.1"/>
    </source>
</evidence>
<reference evidence="1" key="1">
    <citation type="journal article" date="2016" name="Appl. Environ. Microbiol.">
        <title>Diversity of the Tetracycline Mobilome within a Chinese Pig Manure Sample.</title>
        <authorList>
            <person name="Leclercq S.O."/>
            <person name="Wang C."/>
            <person name="Zhu Y."/>
            <person name="Wu H."/>
            <person name="Du X."/>
            <person name="Liu Z."/>
            <person name="Feng J."/>
        </authorList>
    </citation>
    <scope>NUCLEOTIDE SEQUENCE</scope>
</reference>
<protein>
    <submittedName>
        <fullName evidence="1">Uncharacterized protein</fullName>
    </submittedName>
</protein>
<reference evidence="1" key="2">
    <citation type="submission" date="2016-02" db="EMBL/GenBank/DDBJ databases">
        <authorList>
            <person name="Wen L."/>
            <person name="He K."/>
            <person name="Yang H."/>
        </authorList>
    </citation>
    <scope>NUCLEOTIDE SEQUENCE</scope>
</reference>